<dbReference type="EMBL" id="JAIWYP010000007">
    <property type="protein sequence ID" value="KAH3802694.1"/>
    <property type="molecule type" value="Genomic_DNA"/>
</dbReference>
<protein>
    <submittedName>
        <fullName evidence="2">Uncharacterized protein</fullName>
    </submittedName>
</protein>
<comment type="caution">
    <text evidence="2">The sequence shown here is derived from an EMBL/GenBank/DDBJ whole genome shotgun (WGS) entry which is preliminary data.</text>
</comment>
<accession>A0A9D4FS78</accession>
<feature type="region of interest" description="Disordered" evidence="1">
    <location>
        <begin position="86"/>
        <end position="123"/>
    </location>
</feature>
<evidence type="ECO:0000313" key="3">
    <source>
        <dbReference type="Proteomes" id="UP000828390"/>
    </source>
</evidence>
<evidence type="ECO:0000256" key="1">
    <source>
        <dbReference type="SAM" id="MobiDB-lite"/>
    </source>
</evidence>
<feature type="region of interest" description="Disordered" evidence="1">
    <location>
        <begin position="1"/>
        <end position="43"/>
    </location>
</feature>
<gene>
    <name evidence="2" type="ORF">DPMN_156373</name>
</gene>
<sequence length="123" mass="13911">MASHCKQVPSTSSVSLPLESVPETDTNPPAHANKDNNAMQHPLVKAGLISPELVDILIVPSTGKQEKKKTQKAKVLTSEEVLKELEEKERMKKMQEEEKQKRASDRERKKMERIIQQAQSLKL</sequence>
<name>A0A9D4FS78_DREPO</name>
<organism evidence="2 3">
    <name type="scientific">Dreissena polymorpha</name>
    <name type="common">Zebra mussel</name>
    <name type="synonym">Mytilus polymorpha</name>
    <dbReference type="NCBI Taxonomy" id="45954"/>
    <lineage>
        <taxon>Eukaryota</taxon>
        <taxon>Metazoa</taxon>
        <taxon>Spiralia</taxon>
        <taxon>Lophotrochozoa</taxon>
        <taxon>Mollusca</taxon>
        <taxon>Bivalvia</taxon>
        <taxon>Autobranchia</taxon>
        <taxon>Heteroconchia</taxon>
        <taxon>Euheterodonta</taxon>
        <taxon>Imparidentia</taxon>
        <taxon>Neoheterodontei</taxon>
        <taxon>Myida</taxon>
        <taxon>Dreissenoidea</taxon>
        <taxon>Dreissenidae</taxon>
        <taxon>Dreissena</taxon>
    </lineage>
</organism>
<keyword evidence="3" id="KW-1185">Reference proteome</keyword>
<feature type="compositionally biased region" description="Basic and acidic residues" evidence="1">
    <location>
        <begin position="86"/>
        <end position="113"/>
    </location>
</feature>
<dbReference type="Proteomes" id="UP000828390">
    <property type="component" value="Unassembled WGS sequence"/>
</dbReference>
<reference evidence="2" key="2">
    <citation type="submission" date="2020-11" db="EMBL/GenBank/DDBJ databases">
        <authorList>
            <person name="McCartney M.A."/>
            <person name="Auch B."/>
            <person name="Kono T."/>
            <person name="Mallez S."/>
            <person name="Becker A."/>
            <person name="Gohl D.M."/>
            <person name="Silverstein K.A.T."/>
            <person name="Koren S."/>
            <person name="Bechman K.B."/>
            <person name="Herman A."/>
            <person name="Abrahante J.E."/>
            <person name="Garbe J."/>
        </authorList>
    </citation>
    <scope>NUCLEOTIDE SEQUENCE</scope>
    <source>
        <strain evidence="2">Duluth1</strain>
        <tissue evidence="2">Whole animal</tissue>
    </source>
</reference>
<dbReference type="AlphaFoldDB" id="A0A9D4FS78"/>
<proteinExistence type="predicted"/>
<evidence type="ECO:0000313" key="2">
    <source>
        <dbReference type="EMBL" id="KAH3802694.1"/>
    </source>
</evidence>
<reference evidence="2" key="1">
    <citation type="journal article" date="2019" name="bioRxiv">
        <title>The Genome of the Zebra Mussel, Dreissena polymorpha: A Resource for Invasive Species Research.</title>
        <authorList>
            <person name="McCartney M.A."/>
            <person name="Auch B."/>
            <person name="Kono T."/>
            <person name="Mallez S."/>
            <person name="Zhang Y."/>
            <person name="Obille A."/>
            <person name="Becker A."/>
            <person name="Abrahante J.E."/>
            <person name="Garbe J."/>
            <person name="Badalamenti J.P."/>
            <person name="Herman A."/>
            <person name="Mangelson H."/>
            <person name="Liachko I."/>
            <person name="Sullivan S."/>
            <person name="Sone E.D."/>
            <person name="Koren S."/>
            <person name="Silverstein K.A.T."/>
            <person name="Beckman K.B."/>
            <person name="Gohl D.M."/>
        </authorList>
    </citation>
    <scope>NUCLEOTIDE SEQUENCE</scope>
    <source>
        <strain evidence="2">Duluth1</strain>
        <tissue evidence="2">Whole animal</tissue>
    </source>
</reference>